<keyword evidence="1 3" id="KW-0732">Signal</keyword>
<dbReference type="EMBL" id="QGUI01000715">
    <property type="protein sequence ID" value="PZM92210.1"/>
    <property type="molecule type" value="Genomic_DNA"/>
</dbReference>
<dbReference type="InterPro" id="IPR004843">
    <property type="entry name" value="Calcineurin-like_PHP"/>
</dbReference>
<feature type="signal peptide" evidence="3">
    <location>
        <begin position="1"/>
        <end position="27"/>
    </location>
</feature>
<evidence type="ECO:0000313" key="5">
    <source>
        <dbReference type="EMBL" id="MFO7193004.1"/>
    </source>
</evidence>
<keyword evidence="2" id="KW-0378">Hydrolase</keyword>
<reference evidence="5 7" key="3">
    <citation type="journal article" date="2021" name="BMC Genomics">
        <title>Genome-resolved metagenome and metatranscriptome analyses of thermophilic composting reveal key bacterial players and their metabolic interactions.</title>
        <authorList>
            <person name="Braga L.P.P."/>
            <person name="Pereira R.V."/>
            <person name="Martins L.F."/>
            <person name="Moura L.M.S."/>
            <person name="Sanchez F.B."/>
            <person name="Patane J.S.L."/>
            <person name="da Silva A.M."/>
            <person name="Setubal J.C."/>
        </authorList>
    </citation>
    <scope>NUCLEOTIDE SEQUENCE [LARGE SCALE GENOMIC DNA]</scope>
    <source>
        <strain evidence="5">ZC4RG45</strain>
    </source>
</reference>
<dbReference type="Proteomes" id="UP000249324">
    <property type="component" value="Unassembled WGS sequence"/>
</dbReference>
<dbReference type="AlphaFoldDB" id="A0A2W4IYS9"/>
<dbReference type="InterPro" id="IPR051558">
    <property type="entry name" value="Metallophosphoesterase_PAP"/>
</dbReference>
<dbReference type="PANTHER" id="PTHR10161">
    <property type="entry name" value="TARTRATE-RESISTANT ACID PHOSPHATASE TYPE 5"/>
    <property type="match status" value="1"/>
</dbReference>
<organism evidence="6">
    <name type="scientific">Thermocrispum agreste</name>
    <dbReference type="NCBI Taxonomy" id="37925"/>
    <lineage>
        <taxon>Bacteria</taxon>
        <taxon>Bacillati</taxon>
        <taxon>Actinomycetota</taxon>
        <taxon>Actinomycetes</taxon>
        <taxon>Pseudonocardiales</taxon>
        <taxon>Pseudonocardiaceae</taxon>
        <taxon>Thermocrispum</taxon>
    </lineage>
</organism>
<proteinExistence type="predicted"/>
<sequence length="344" mass="37500">MTEFSRRSALVGAAAAGALLVPGVARATTVTKFPFPTTPELTVLVTGDAGTGNASQYAVTAAARQVLAGERLSLALGLGDNIYENGPETPDDDEFADKFEVPNTGLDVPWLMALGNHDNSLLIPGDGSWLLRGNNEVGYHERSPRWWMPSRYYSVAVPDHDPVAEFFVLDLNPLTAYLPKLLYWAPYGPYMRKQREWLKQRLATSRAKWKFVCNHYPYLSNGSHGNAGAYDGVPPLLPHANGAYVKKFFEDLVLGRAQFMLAGHDHTLQVLKPTPATKGTIQLVSGAAGKTSGHGGGDNPAYFQRFDTLGFMLLDITSSSVGVRVYTVDPATQRAELAYQRQLA</sequence>
<dbReference type="InterPro" id="IPR006311">
    <property type="entry name" value="TAT_signal"/>
</dbReference>
<protein>
    <submittedName>
        <fullName evidence="5 6">Phosphoesterase</fullName>
    </submittedName>
</protein>
<dbReference type="PROSITE" id="PS51318">
    <property type="entry name" value="TAT"/>
    <property type="match status" value="1"/>
</dbReference>
<reference evidence="6" key="2">
    <citation type="submission" date="2018-05" db="EMBL/GenBank/DDBJ databases">
        <authorList>
            <person name="Lanie J.A."/>
            <person name="Ng W.-L."/>
            <person name="Kazmierczak K.M."/>
            <person name="Andrzejewski T.M."/>
            <person name="Davidsen T.M."/>
            <person name="Wayne K.J."/>
            <person name="Tettelin H."/>
            <person name="Glass J.I."/>
            <person name="Rusch D."/>
            <person name="Podicherti R."/>
            <person name="Tsui H.-C.T."/>
            <person name="Winkler M.E."/>
        </authorList>
    </citation>
    <scope>NUCLEOTIDE SEQUENCE</scope>
    <source>
        <strain evidence="6">ZC4RG45</strain>
    </source>
</reference>
<accession>A0A2W4IYS9</accession>
<reference evidence="5" key="1">
    <citation type="submission" date="2018-05" db="EMBL/GenBank/DDBJ databases">
        <authorList>
            <person name="Moura L."/>
            <person name="Setubal J.C."/>
        </authorList>
    </citation>
    <scope>NUCLEOTIDE SEQUENCE</scope>
    <source>
        <strain evidence="5">ZC4RG45</strain>
    </source>
</reference>
<gene>
    <name evidence="5" type="ORF">DIU77_012240</name>
    <name evidence="6" type="ORF">DIU77_16100</name>
</gene>
<evidence type="ECO:0000256" key="2">
    <source>
        <dbReference type="ARBA" id="ARBA00022801"/>
    </source>
</evidence>
<evidence type="ECO:0000256" key="1">
    <source>
        <dbReference type="ARBA" id="ARBA00022729"/>
    </source>
</evidence>
<dbReference type="GO" id="GO:0016787">
    <property type="term" value="F:hydrolase activity"/>
    <property type="evidence" value="ECO:0007669"/>
    <property type="project" value="UniProtKB-KW"/>
</dbReference>
<dbReference type="Gene3D" id="3.60.21.10">
    <property type="match status" value="1"/>
</dbReference>
<feature type="chain" id="PRO_5015864738" evidence="3">
    <location>
        <begin position="28"/>
        <end position="344"/>
    </location>
</feature>
<name>A0A2W4IYS9_9PSEU</name>
<feature type="domain" description="Calcineurin-like phosphoesterase" evidence="4">
    <location>
        <begin position="42"/>
        <end position="267"/>
    </location>
</feature>
<dbReference type="Pfam" id="PF00149">
    <property type="entry name" value="Metallophos"/>
    <property type="match status" value="1"/>
</dbReference>
<dbReference type="SUPFAM" id="SSF56300">
    <property type="entry name" value="Metallo-dependent phosphatases"/>
    <property type="match status" value="1"/>
</dbReference>
<evidence type="ECO:0000313" key="6">
    <source>
        <dbReference type="EMBL" id="PZM92210.1"/>
    </source>
</evidence>
<dbReference type="PANTHER" id="PTHR10161:SF14">
    <property type="entry name" value="TARTRATE-RESISTANT ACID PHOSPHATASE TYPE 5"/>
    <property type="match status" value="1"/>
</dbReference>
<dbReference type="STRING" id="1111738.GCA_000427905_01002"/>
<comment type="caution">
    <text evidence="6">The sequence shown here is derived from an EMBL/GenBank/DDBJ whole genome shotgun (WGS) entry which is preliminary data.</text>
</comment>
<reference evidence="5" key="4">
    <citation type="submission" date="2023-08" db="EMBL/GenBank/DDBJ databases">
        <authorList>
            <person name="Guima S.E.S."/>
            <person name="Martins L.F."/>
            <person name="Silva A.M."/>
            <person name="Setubal J.C."/>
        </authorList>
    </citation>
    <scope>NUCLEOTIDE SEQUENCE</scope>
    <source>
        <strain evidence="5">ZC4RG45</strain>
    </source>
</reference>
<evidence type="ECO:0000313" key="7">
    <source>
        <dbReference type="Proteomes" id="UP000249324"/>
    </source>
</evidence>
<evidence type="ECO:0000256" key="3">
    <source>
        <dbReference type="SAM" id="SignalP"/>
    </source>
</evidence>
<dbReference type="EMBL" id="QGUI02000154">
    <property type="protein sequence ID" value="MFO7193004.1"/>
    <property type="molecule type" value="Genomic_DNA"/>
</dbReference>
<evidence type="ECO:0000259" key="4">
    <source>
        <dbReference type="Pfam" id="PF00149"/>
    </source>
</evidence>
<dbReference type="InterPro" id="IPR029052">
    <property type="entry name" value="Metallo-depent_PP-like"/>
</dbReference>